<keyword evidence="11 16" id="KW-0915">Sodium</keyword>
<dbReference type="SMART" id="SM00900">
    <property type="entry name" value="FMN_bind"/>
    <property type="match status" value="1"/>
</dbReference>
<dbReference type="GO" id="GO:0006814">
    <property type="term" value="P:sodium ion transport"/>
    <property type="evidence" value="ECO:0007669"/>
    <property type="project" value="UniProtKB-UniRule"/>
</dbReference>
<feature type="transmembrane region" description="Helical" evidence="16">
    <location>
        <begin position="16"/>
        <end position="37"/>
    </location>
</feature>
<dbReference type="Pfam" id="PF04205">
    <property type="entry name" value="FMN_bind"/>
    <property type="match status" value="1"/>
</dbReference>
<evidence type="ECO:0000313" key="19">
    <source>
        <dbReference type="EMBL" id="QWQ21581.2"/>
    </source>
</evidence>
<dbReference type="GO" id="GO:0010181">
    <property type="term" value="F:FMN binding"/>
    <property type="evidence" value="ECO:0007669"/>
    <property type="project" value="UniProtKB-UniRule"/>
</dbReference>
<comment type="subcellular location">
    <subcellularLocation>
        <location evidence="16">Cell membrane</location>
        <topology evidence="16">Single-pass membrane protein</topology>
    </subcellularLocation>
</comment>
<dbReference type="NCBIfam" id="NF003746">
    <property type="entry name" value="PRK05346.1-1"/>
    <property type="match status" value="1"/>
</dbReference>
<evidence type="ECO:0000256" key="10">
    <source>
        <dbReference type="ARBA" id="ARBA00023027"/>
    </source>
</evidence>
<evidence type="ECO:0000259" key="18">
    <source>
        <dbReference type="SMART" id="SM00900"/>
    </source>
</evidence>
<feature type="domain" description="FMN-binding" evidence="18">
    <location>
        <begin position="150"/>
        <end position="247"/>
    </location>
</feature>
<evidence type="ECO:0000313" key="20">
    <source>
        <dbReference type="Proteomes" id="UP000682358"/>
    </source>
</evidence>
<feature type="modified residue" description="FMN phosphoryl threonine" evidence="16">
    <location>
        <position position="230"/>
    </location>
</feature>
<evidence type="ECO:0000256" key="3">
    <source>
        <dbReference type="ARBA" id="ARBA00022519"/>
    </source>
</evidence>
<protein>
    <recommendedName>
        <fullName evidence="16 17">Na(+)-translocating NADH-quinone reductase subunit C</fullName>
        <shortName evidence="16 17">Na(+)-NQR subunit C</shortName>
        <shortName evidence="16 17">Na(+)-translocating NQR subunit C</shortName>
        <ecNumber evidence="16 17">7.2.1.1</ecNumber>
    </recommendedName>
    <alternativeName>
        <fullName evidence="16 17">NQR complex subunit C</fullName>
    </alternativeName>
    <alternativeName>
        <fullName evidence="16 17">NQR-1 subunit C</fullName>
    </alternativeName>
</protein>
<keyword evidence="1 16" id="KW-0813">Transport</keyword>
<dbReference type="GO" id="GO:0016655">
    <property type="term" value="F:oxidoreductase activity, acting on NAD(P)H, quinone or similar compound as acceptor"/>
    <property type="evidence" value="ECO:0007669"/>
    <property type="project" value="UniProtKB-UniRule"/>
</dbReference>
<keyword evidence="4 16" id="KW-0597">Phosphoprotein</keyword>
<dbReference type="NCBIfam" id="TIGR01938">
    <property type="entry name" value="nqrC"/>
    <property type="match status" value="1"/>
</dbReference>
<comment type="similarity">
    <text evidence="16 17">Belongs to the NqrC family.</text>
</comment>
<dbReference type="GO" id="GO:0005886">
    <property type="term" value="C:plasma membrane"/>
    <property type="evidence" value="ECO:0007669"/>
    <property type="project" value="UniProtKB-SubCell"/>
</dbReference>
<keyword evidence="9 16" id="KW-1133">Transmembrane helix</keyword>
<dbReference type="AlphaFoldDB" id="A0AAJ4NJ96"/>
<keyword evidence="7 16" id="KW-0812">Transmembrane</keyword>
<evidence type="ECO:0000256" key="17">
    <source>
        <dbReference type="PIRNR" id="PIRNR009437"/>
    </source>
</evidence>
<dbReference type="EMBL" id="CP076405">
    <property type="protein sequence ID" value="QWQ21581.2"/>
    <property type="molecule type" value="Genomic_DNA"/>
</dbReference>
<comment type="function">
    <text evidence="16">NQR complex catalyzes the reduction of ubiquinone-1 to ubiquinol by two successive reactions, coupled with the transport of Na(+) ions from the cytoplasm to the periplasm. NqrA to NqrE are probably involved in the second step, the conversion of ubisemiquinone to ubiquinol.</text>
</comment>
<evidence type="ECO:0000256" key="7">
    <source>
        <dbReference type="ARBA" id="ARBA00022692"/>
    </source>
</evidence>
<evidence type="ECO:0000256" key="4">
    <source>
        <dbReference type="ARBA" id="ARBA00022553"/>
    </source>
</evidence>
<evidence type="ECO:0000256" key="14">
    <source>
        <dbReference type="ARBA" id="ARBA00023136"/>
    </source>
</evidence>
<keyword evidence="2 16" id="KW-1003">Cell membrane</keyword>
<dbReference type="HAMAP" id="MF_00427">
    <property type="entry name" value="NqrC"/>
    <property type="match status" value="1"/>
</dbReference>
<keyword evidence="10 16" id="KW-0520">NAD</keyword>
<keyword evidence="3" id="KW-0997">Cell inner membrane</keyword>
<evidence type="ECO:0000256" key="6">
    <source>
        <dbReference type="ARBA" id="ARBA00022643"/>
    </source>
</evidence>
<keyword evidence="8 16" id="KW-1278">Translocase</keyword>
<evidence type="ECO:0000256" key="8">
    <source>
        <dbReference type="ARBA" id="ARBA00022967"/>
    </source>
</evidence>
<comment type="catalytic activity">
    <reaction evidence="16 17">
        <text>a ubiquinone + n Na(+)(in) + NADH + H(+) = a ubiquinol + n Na(+)(out) + NAD(+)</text>
        <dbReference type="Rhea" id="RHEA:47748"/>
        <dbReference type="Rhea" id="RHEA-COMP:9565"/>
        <dbReference type="Rhea" id="RHEA-COMP:9566"/>
        <dbReference type="ChEBI" id="CHEBI:15378"/>
        <dbReference type="ChEBI" id="CHEBI:16389"/>
        <dbReference type="ChEBI" id="CHEBI:17976"/>
        <dbReference type="ChEBI" id="CHEBI:29101"/>
        <dbReference type="ChEBI" id="CHEBI:57540"/>
        <dbReference type="ChEBI" id="CHEBI:57945"/>
        <dbReference type="EC" id="7.2.1.1"/>
    </reaction>
</comment>
<evidence type="ECO:0000256" key="5">
    <source>
        <dbReference type="ARBA" id="ARBA00022630"/>
    </source>
</evidence>
<keyword evidence="6 16" id="KW-0288">FMN</keyword>
<dbReference type="PIRSF" id="PIRSF009437">
    <property type="entry name" value="NQR-1_subunit_C"/>
    <property type="match status" value="1"/>
</dbReference>
<keyword evidence="14 16" id="KW-0472">Membrane</keyword>
<evidence type="ECO:0000256" key="1">
    <source>
        <dbReference type="ARBA" id="ARBA00022448"/>
    </source>
</evidence>
<comment type="cofactor">
    <cofactor evidence="16 17">
        <name>FMN</name>
        <dbReference type="ChEBI" id="CHEBI:58210"/>
    </cofactor>
</comment>
<dbReference type="InterPro" id="IPR010204">
    <property type="entry name" value="NqrC"/>
</dbReference>
<evidence type="ECO:0000256" key="9">
    <source>
        <dbReference type="ARBA" id="ARBA00022989"/>
    </source>
</evidence>
<comment type="caution">
    <text evidence="16">Lacks conserved residue(s) required for the propagation of feature annotation.</text>
</comment>
<dbReference type="PANTHER" id="PTHR37838:SF1">
    <property type="entry name" value="NA(+)-TRANSLOCATING NADH-QUINONE REDUCTASE SUBUNIT C"/>
    <property type="match status" value="1"/>
</dbReference>
<gene>
    <name evidence="16" type="primary">nqrC</name>
    <name evidence="19" type="ORF">KOF27_04305</name>
</gene>
<sequence>MANEKPINNDSVGRTFLVVFILCLVCSIVVAGAAVGLKPQQQEQIQLDTQRNILSVAGLLQPKMTAEEIQSIYKERIEPKLLNFKTNELSDSTGRYDLNNELRSEETSIALSPAEDIAKIRRRANSAEIYLVKDETGKVSQIILPVYGSGLWSVMYAFIAVDVDGVTSRGITYYAHGETPGLGGEVDNPQWKAQWPGKKLFNEQGVPAIKIVRGGATDNPYGIDGLSGATLTSNGIQHMFDFWLGDNGFGPFLKKVREGALNNGWFKRSKTRPTWAAIW</sequence>
<keyword evidence="12 16" id="KW-0406">Ion transport</keyword>
<evidence type="ECO:0000256" key="15">
    <source>
        <dbReference type="ARBA" id="ARBA00023201"/>
    </source>
</evidence>
<keyword evidence="5 16" id="KW-0285">Flavoprotein</keyword>
<evidence type="ECO:0000256" key="16">
    <source>
        <dbReference type="HAMAP-Rule" id="MF_00427"/>
    </source>
</evidence>
<organism evidence="19 20">
    <name type="scientific">Providencia rettgeri</name>
    <dbReference type="NCBI Taxonomy" id="587"/>
    <lineage>
        <taxon>Bacteria</taxon>
        <taxon>Pseudomonadati</taxon>
        <taxon>Pseudomonadota</taxon>
        <taxon>Gammaproteobacteria</taxon>
        <taxon>Enterobacterales</taxon>
        <taxon>Morganellaceae</taxon>
        <taxon>Providencia</taxon>
    </lineage>
</organism>
<reference evidence="19" key="1">
    <citation type="submission" date="2021-06" db="EMBL/GenBank/DDBJ databases">
        <title>Emergence of genetically related NDM-1-producing Providencia rettgeri strains in Argentina.</title>
        <authorList>
            <person name="Pasteran F."/>
            <person name="Meo A."/>
            <person name="Gomez S."/>
            <person name="Derdoy L."/>
            <person name="Albronoz E."/>
            <person name="Faccone D."/>
            <person name="Guerriero L."/>
            <person name="Archuby D."/>
            <person name="Tarzia A."/>
            <person name="Lopez M."/>
            <person name="Corso A."/>
        </authorList>
    </citation>
    <scope>NUCLEOTIDE SEQUENCE</scope>
    <source>
        <strain evidence="19">PreM15628</strain>
    </source>
</reference>
<dbReference type="EC" id="7.2.1.1" evidence="16 17"/>
<evidence type="ECO:0000256" key="13">
    <source>
        <dbReference type="ARBA" id="ARBA00023075"/>
    </source>
</evidence>
<evidence type="ECO:0000256" key="2">
    <source>
        <dbReference type="ARBA" id="ARBA00022475"/>
    </source>
</evidence>
<accession>A0AAJ4NJ96</accession>
<dbReference type="PANTHER" id="PTHR37838">
    <property type="entry name" value="NA(+)-TRANSLOCATING NADH-QUINONE REDUCTASE SUBUNIT C"/>
    <property type="match status" value="1"/>
</dbReference>
<keyword evidence="15 16" id="KW-0739">Sodium transport</keyword>
<dbReference type="Proteomes" id="UP000682358">
    <property type="component" value="Chromosome"/>
</dbReference>
<evidence type="ECO:0000256" key="11">
    <source>
        <dbReference type="ARBA" id="ARBA00023053"/>
    </source>
</evidence>
<comment type="subunit">
    <text evidence="16 17">Composed of six subunits; NqrA, NqrB, NqrC, NqrD, NqrE and NqrF.</text>
</comment>
<dbReference type="NCBIfam" id="NF003749">
    <property type="entry name" value="PRK05346.1-5"/>
    <property type="match status" value="1"/>
</dbReference>
<keyword evidence="13 16" id="KW-0830">Ubiquinone</keyword>
<proteinExistence type="inferred from homology"/>
<dbReference type="InterPro" id="IPR007329">
    <property type="entry name" value="FMN-bd"/>
</dbReference>
<evidence type="ECO:0000256" key="12">
    <source>
        <dbReference type="ARBA" id="ARBA00023065"/>
    </source>
</evidence>
<name>A0AAJ4NJ96_PRORE</name>